<protein>
    <recommendedName>
        <fullName evidence="5">Beta-lactamase</fullName>
        <ecNumber evidence="5">3.5.2.6</ecNumber>
    </recommendedName>
</protein>
<proteinExistence type="inferred from homology"/>
<evidence type="ECO:0000313" key="9">
    <source>
        <dbReference type="Proteomes" id="UP001596106"/>
    </source>
</evidence>
<comment type="caution">
    <text evidence="8">The sequence shown here is derived from an EMBL/GenBank/DDBJ whole genome shotgun (WGS) entry which is preliminary data.</text>
</comment>
<dbReference type="PROSITE" id="PS00336">
    <property type="entry name" value="BETA_LACTAMASE_C"/>
    <property type="match status" value="1"/>
</dbReference>
<evidence type="ECO:0000256" key="5">
    <source>
        <dbReference type="RuleBase" id="RU361140"/>
    </source>
</evidence>
<dbReference type="InterPro" id="IPR050491">
    <property type="entry name" value="AmpC-like"/>
</dbReference>
<evidence type="ECO:0000256" key="6">
    <source>
        <dbReference type="SAM" id="SignalP"/>
    </source>
</evidence>
<evidence type="ECO:0000256" key="2">
    <source>
        <dbReference type="ARBA" id="ARBA00007840"/>
    </source>
</evidence>
<reference evidence="9" key="1">
    <citation type="journal article" date="2019" name="Int. J. Syst. Evol. Microbiol.">
        <title>The Global Catalogue of Microorganisms (GCM) 10K type strain sequencing project: providing services to taxonomists for standard genome sequencing and annotation.</title>
        <authorList>
            <consortium name="The Broad Institute Genomics Platform"/>
            <consortium name="The Broad Institute Genome Sequencing Center for Infectious Disease"/>
            <person name="Wu L."/>
            <person name="Ma J."/>
        </authorList>
    </citation>
    <scope>NUCLEOTIDE SEQUENCE [LARGE SCALE GENOMIC DNA]</scope>
    <source>
        <strain evidence="9">CCUG 55250</strain>
    </source>
</reference>
<evidence type="ECO:0000256" key="4">
    <source>
        <dbReference type="ARBA" id="ARBA00023251"/>
    </source>
</evidence>
<feature type="chain" id="PRO_5047185903" description="Beta-lactamase" evidence="6">
    <location>
        <begin position="18"/>
        <end position="475"/>
    </location>
</feature>
<sequence length="475" mass="52444">MKYVLYLFCLIGFSALAQTPETVSLDSLTDLSKRYFNNQQPDSVYALMGNEAHTRLSVAQFAQVYQRLSAQLGRWQSAERRSVQGGVARYKATFEKALIDFYISRDKTGRIHTFLFKPYEADIADKTSAVLTSNPLKTALDKQIDAVAQAYIKKATTVGLSIGILRNDSLFTYGYGETVKGNGQLPDVNTLFEIGSISKTFTATLLADAVQRRLVKLDDPVNMYLPDSIPKLQKDGIAVTIKTLANHTSGLPRLPANLLVTATDMANPYKHYDRKLLYTYLKTATLTRQPGQEYEYSNLAVGLLGTILETVHKKPYEELVKERIARPLGMAHTVITLNESDKKRFAQGYDGKGNPASPWEFQSLVGAGGIRSSVADLIPYLKAELGKGPKKLVEVMKTTQQTTFVNGKTALGLGWHSQSDNPNPWFWHQGGTGGFVTYVGFNPSRQTAVVLLTNSQNPIEELIGGFQKLAEGPTP</sequence>
<dbReference type="EC" id="3.5.2.6" evidence="5"/>
<dbReference type="InterPro" id="IPR001466">
    <property type="entry name" value="Beta-lactam-related"/>
</dbReference>
<dbReference type="Gene3D" id="3.40.710.10">
    <property type="entry name" value="DD-peptidase/beta-lactamase superfamily"/>
    <property type="match status" value="1"/>
</dbReference>
<keyword evidence="6" id="KW-0732">Signal</keyword>
<keyword evidence="9" id="KW-1185">Reference proteome</keyword>
<dbReference type="GO" id="GO:0016787">
    <property type="term" value="F:hydrolase activity"/>
    <property type="evidence" value="ECO:0007669"/>
    <property type="project" value="UniProtKB-KW"/>
</dbReference>
<dbReference type="Pfam" id="PF00144">
    <property type="entry name" value="Beta-lactamase"/>
    <property type="match status" value="1"/>
</dbReference>
<comment type="similarity">
    <text evidence="2 5">Belongs to the class-C beta-lactamase family.</text>
</comment>
<dbReference type="EMBL" id="JBHSMA010000004">
    <property type="protein sequence ID" value="MFC5410911.1"/>
    <property type="molecule type" value="Genomic_DNA"/>
</dbReference>
<evidence type="ECO:0000256" key="1">
    <source>
        <dbReference type="ARBA" id="ARBA00001526"/>
    </source>
</evidence>
<gene>
    <name evidence="8" type="ORF">ACFPMF_16445</name>
</gene>
<organism evidence="8 9">
    <name type="scientific">Larkinella bovis</name>
    <dbReference type="NCBI Taxonomy" id="683041"/>
    <lineage>
        <taxon>Bacteria</taxon>
        <taxon>Pseudomonadati</taxon>
        <taxon>Bacteroidota</taxon>
        <taxon>Cytophagia</taxon>
        <taxon>Cytophagales</taxon>
        <taxon>Spirosomataceae</taxon>
        <taxon>Larkinella</taxon>
    </lineage>
</organism>
<name>A0ABW0IET2_9BACT</name>
<evidence type="ECO:0000259" key="7">
    <source>
        <dbReference type="Pfam" id="PF00144"/>
    </source>
</evidence>
<accession>A0ABW0IET2</accession>
<evidence type="ECO:0000313" key="8">
    <source>
        <dbReference type="EMBL" id="MFC5410911.1"/>
    </source>
</evidence>
<evidence type="ECO:0000256" key="3">
    <source>
        <dbReference type="ARBA" id="ARBA00022801"/>
    </source>
</evidence>
<comment type="catalytic activity">
    <reaction evidence="1 5">
        <text>a beta-lactam + H2O = a substituted beta-amino acid</text>
        <dbReference type="Rhea" id="RHEA:20401"/>
        <dbReference type="ChEBI" id="CHEBI:15377"/>
        <dbReference type="ChEBI" id="CHEBI:35627"/>
        <dbReference type="ChEBI" id="CHEBI:140347"/>
        <dbReference type="EC" id="3.5.2.6"/>
    </reaction>
</comment>
<dbReference type="PANTHER" id="PTHR46825:SF8">
    <property type="entry name" value="BETA-LACTAMASE-RELATED"/>
    <property type="match status" value="1"/>
</dbReference>
<feature type="signal peptide" evidence="6">
    <location>
        <begin position="1"/>
        <end position="17"/>
    </location>
</feature>
<keyword evidence="3 5" id="KW-0378">Hydrolase</keyword>
<dbReference type="SUPFAM" id="SSF56601">
    <property type="entry name" value="beta-lactamase/transpeptidase-like"/>
    <property type="match status" value="1"/>
</dbReference>
<dbReference type="InterPro" id="IPR001586">
    <property type="entry name" value="Beta-lactam_class-C_AS"/>
</dbReference>
<dbReference type="PANTHER" id="PTHR46825">
    <property type="entry name" value="D-ALANYL-D-ALANINE-CARBOXYPEPTIDASE/ENDOPEPTIDASE AMPH"/>
    <property type="match status" value="1"/>
</dbReference>
<keyword evidence="4 5" id="KW-0046">Antibiotic resistance</keyword>
<feature type="domain" description="Beta-lactamase-related" evidence="7">
    <location>
        <begin position="145"/>
        <end position="462"/>
    </location>
</feature>
<dbReference type="RefSeq" id="WP_379847092.1">
    <property type="nucleotide sequence ID" value="NZ_JBHSMA010000004.1"/>
</dbReference>
<dbReference type="Proteomes" id="UP001596106">
    <property type="component" value="Unassembled WGS sequence"/>
</dbReference>
<dbReference type="InterPro" id="IPR012338">
    <property type="entry name" value="Beta-lactam/transpept-like"/>
</dbReference>